<organism evidence="4 5">
    <name type="scientific">Drosophila navojoa</name>
    <name type="common">Fruit fly</name>
    <dbReference type="NCBI Taxonomy" id="7232"/>
    <lineage>
        <taxon>Eukaryota</taxon>
        <taxon>Metazoa</taxon>
        <taxon>Ecdysozoa</taxon>
        <taxon>Arthropoda</taxon>
        <taxon>Hexapoda</taxon>
        <taxon>Insecta</taxon>
        <taxon>Pterygota</taxon>
        <taxon>Neoptera</taxon>
        <taxon>Endopterygota</taxon>
        <taxon>Diptera</taxon>
        <taxon>Brachycera</taxon>
        <taxon>Muscomorpha</taxon>
        <taxon>Ephydroidea</taxon>
        <taxon>Drosophilidae</taxon>
        <taxon>Drosophila</taxon>
    </lineage>
</organism>
<dbReference type="InterPro" id="IPR008138">
    <property type="entry name" value="SapB_2"/>
</dbReference>
<feature type="domain" description="Saposin B-type" evidence="3">
    <location>
        <begin position="109"/>
        <end position="189"/>
    </location>
</feature>
<dbReference type="KEGG" id="dnv:108652850"/>
<evidence type="ECO:0000313" key="5">
    <source>
        <dbReference type="Proteomes" id="UP000295192"/>
    </source>
</evidence>
<evidence type="ECO:0000259" key="3">
    <source>
        <dbReference type="PROSITE" id="PS50015"/>
    </source>
</evidence>
<dbReference type="InterPro" id="IPR011001">
    <property type="entry name" value="Saposin-like"/>
</dbReference>
<gene>
    <name evidence="4" type="ORF">AWZ03_002492</name>
</gene>
<evidence type="ECO:0000256" key="2">
    <source>
        <dbReference type="ARBA" id="ARBA00023180"/>
    </source>
</evidence>
<dbReference type="AlphaFoldDB" id="A0A484BQN7"/>
<comment type="caution">
    <text evidence="4">The sequence shown here is derived from an EMBL/GenBank/DDBJ whole genome shotgun (WGS) entry which is preliminary data.</text>
</comment>
<feature type="domain" description="Saposin B-type" evidence="3">
    <location>
        <begin position="16"/>
        <end position="95"/>
    </location>
</feature>
<dbReference type="OrthoDB" id="7542851at2759"/>
<dbReference type="SUPFAM" id="SSF47862">
    <property type="entry name" value="Saposin"/>
    <property type="match status" value="3"/>
</dbReference>
<dbReference type="PROSITE" id="PS50015">
    <property type="entry name" value="SAP_B"/>
    <property type="match status" value="3"/>
</dbReference>
<dbReference type="STRING" id="7232.A0A484BQN7"/>
<dbReference type="Proteomes" id="UP000295192">
    <property type="component" value="Unassembled WGS sequence"/>
</dbReference>
<evidence type="ECO:0000256" key="1">
    <source>
        <dbReference type="ARBA" id="ARBA00023157"/>
    </source>
</evidence>
<evidence type="ECO:0000313" key="4">
    <source>
        <dbReference type="EMBL" id="TDG51129.1"/>
    </source>
</evidence>
<dbReference type="EMBL" id="LSRL02000011">
    <property type="protein sequence ID" value="TDG51129.1"/>
    <property type="molecule type" value="Genomic_DNA"/>
</dbReference>
<dbReference type="Gene3D" id="1.10.225.10">
    <property type="entry name" value="Saposin-like"/>
    <property type="match status" value="3"/>
</dbReference>
<dbReference type="SMART" id="SM00741">
    <property type="entry name" value="SapB"/>
    <property type="match status" value="3"/>
</dbReference>
<dbReference type="InterPro" id="IPR051428">
    <property type="entry name" value="Sphingo_Act-Surfact_Prot"/>
</dbReference>
<protein>
    <recommendedName>
        <fullName evidence="3">Saposin B-type domain-containing protein</fullName>
    </recommendedName>
</protein>
<dbReference type="OMA" id="ANVACHI"/>
<dbReference type="PANTHER" id="PTHR11480">
    <property type="entry name" value="SAPOSIN-RELATED"/>
    <property type="match status" value="1"/>
</dbReference>
<dbReference type="InterPro" id="IPR008139">
    <property type="entry name" value="SaposinB_dom"/>
</dbReference>
<dbReference type="Pfam" id="PF03489">
    <property type="entry name" value="SapB_2"/>
    <property type="match status" value="2"/>
</dbReference>
<feature type="domain" description="Saposin B-type" evidence="3">
    <location>
        <begin position="216"/>
        <end position="295"/>
    </location>
</feature>
<accession>A0A484BQN7</accession>
<keyword evidence="5" id="KW-1185">Reference proteome</keyword>
<reference evidence="4 5" key="1">
    <citation type="journal article" date="2019" name="J. Hered.">
        <title>An Improved Genome Assembly for Drosophila navojoa, the Basal Species in the mojavensis Cluster.</title>
        <authorList>
            <person name="Vanderlinde T."/>
            <person name="Dupim E.G."/>
            <person name="Nazario-Yepiz N.O."/>
            <person name="Carvalho A.B."/>
        </authorList>
    </citation>
    <scope>NUCLEOTIDE SEQUENCE [LARGE SCALE GENOMIC DNA]</scope>
    <source>
        <strain evidence="4">Navoj_Jal97</strain>
        <tissue evidence="4">Whole organism</tissue>
    </source>
</reference>
<keyword evidence="2" id="KW-0325">Glycoprotein</keyword>
<proteinExistence type="predicted"/>
<name>A0A484BQN7_DRONA</name>
<sequence>MELCNVATEENLEPSDQLSCSSCNQLALTLKEKFESTERNALVASLLDTCNSLDSLSEACFNIVANYFDEIYGLAKQYLQSNEICRDIDICASSATEREAALSTAVWNEVTVCTKCKKVVKHMRAAILKGTTEAQFREKLNGLCIKWHVKKAECKLLVDEYYHTLYNLLKSSMNDESICRMLRLCTKNKQLTTPIRLEIKLLDKNHGEELQSGAGQSGDCELCEMVILKMRELIKYHNDSKIALDHVCYLLETKNLESQCRKMLSHHSDSIKKLVLSNKAHQQICRELNMCLLYEAQDAMNVDETLDSLSEKRDQFDVAWRLHALPAGRNTNEDVHQY</sequence>
<keyword evidence="1" id="KW-1015">Disulfide bond</keyword>